<reference evidence="3" key="2">
    <citation type="submission" date="2014-05" db="EMBL/GenBank/DDBJ databases">
        <title>Draft genome sequence of Virgibacillus massiliensis Vm-5.</title>
        <authorList>
            <person name="Khelaifia S."/>
            <person name="Croce O."/>
            <person name="Lagier J.C."/>
            <person name="Raoult D."/>
        </authorList>
    </citation>
    <scope>NUCLEOTIDE SEQUENCE [LARGE SCALE GENOMIC DNA]</scope>
    <source>
        <strain evidence="3">Vm-5</strain>
    </source>
</reference>
<evidence type="ECO:0000256" key="1">
    <source>
        <dbReference type="SAM" id="Phobius"/>
    </source>
</evidence>
<feature type="transmembrane region" description="Helical" evidence="1">
    <location>
        <begin position="84"/>
        <end position="104"/>
    </location>
</feature>
<feature type="transmembrane region" description="Helical" evidence="1">
    <location>
        <begin position="124"/>
        <end position="142"/>
    </location>
</feature>
<proteinExistence type="predicted"/>
<dbReference type="eggNOG" id="ENOG502ZA1I">
    <property type="taxonomic scope" value="Bacteria"/>
</dbReference>
<dbReference type="OrthoDB" id="86868at2"/>
<feature type="transmembrane region" description="Helical" evidence="1">
    <location>
        <begin position="188"/>
        <end position="209"/>
    </location>
</feature>
<evidence type="ECO:0000313" key="3">
    <source>
        <dbReference type="Proteomes" id="UP000028875"/>
    </source>
</evidence>
<evidence type="ECO:0008006" key="4">
    <source>
        <dbReference type="Google" id="ProtNLM"/>
    </source>
</evidence>
<dbReference type="InterPro" id="IPR032479">
    <property type="entry name" value="DUF5058"/>
</dbReference>
<name>A0A024QJA0_9BACI</name>
<keyword evidence="1" id="KW-0812">Transmembrane</keyword>
<gene>
    <name evidence="2" type="ORF">BN990_04380</name>
</gene>
<protein>
    <recommendedName>
        <fullName evidence="4">DUF5058 family protein</fullName>
    </recommendedName>
</protein>
<accession>A0A024QJA0</accession>
<dbReference type="Pfam" id="PF16481">
    <property type="entry name" value="DUF5058"/>
    <property type="match status" value="1"/>
</dbReference>
<feature type="transmembrane region" description="Helical" evidence="1">
    <location>
        <begin position="55"/>
        <end position="77"/>
    </location>
</feature>
<feature type="transmembrane region" description="Helical" evidence="1">
    <location>
        <begin position="162"/>
        <end position="182"/>
    </location>
</feature>
<organism evidence="2 3">
    <name type="scientific">Virgibacillus massiliensis</name>
    <dbReference type="NCBI Taxonomy" id="1462526"/>
    <lineage>
        <taxon>Bacteria</taxon>
        <taxon>Bacillati</taxon>
        <taxon>Bacillota</taxon>
        <taxon>Bacilli</taxon>
        <taxon>Bacillales</taxon>
        <taxon>Bacillaceae</taxon>
        <taxon>Virgibacillus</taxon>
    </lineage>
</organism>
<dbReference type="PROSITE" id="PS51257">
    <property type="entry name" value="PROKAR_LIPOPROTEIN"/>
    <property type="match status" value="1"/>
</dbReference>
<comment type="caution">
    <text evidence="2">The sequence shown here is derived from an EMBL/GenBank/DDBJ whole genome shotgun (WGS) entry which is preliminary data.</text>
</comment>
<keyword evidence="1" id="KW-1133">Transmembrane helix</keyword>
<keyword evidence="1" id="KW-0472">Membrane</keyword>
<dbReference type="EMBL" id="CCDP010000004">
    <property type="protein sequence ID" value="CDQ42001.1"/>
    <property type="molecule type" value="Genomic_DNA"/>
</dbReference>
<feature type="transmembrane region" description="Helical" evidence="1">
    <location>
        <begin position="12"/>
        <end position="35"/>
    </location>
</feature>
<sequence length="238" mass="25355">MEKAMLVANNPFIWVIACLIIAVIAFQGIIFIRIASKTSASVGLSQHEVKTSLKVGAINSIGPSLGIMIIAISLITLLGNPLTLIRIGIIGSAATESMGASIAATSFGTELGSSSFTSQAFTTVAWVLCLGGCGWLLFVALFTKHLGKFQSSITNKTKDKGFPIMIIISTAAMLGIFGNLLTQELFKGYESVIVIIAAAITMIVVTLVANKFRKLKWLHEWSLGLAILTSLSVIYFII</sequence>
<feature type="transmembrane region" description="Helical" evidence="1">
    <location>
        <begin position="221"/>
        <end position="237"/>
    </location>
</feature>
<dbReference type="RefSeq" id="WP_021290677.1">
    <property type="nucleotide sequence ID" value="NZ_BNER01000005.1"/>
</dbReference>
<evidence type="ECO:0000313" key="2">
    <source>
        <dbReference type="EMBL" id="CDQ42001.1"/>
    </source>
</evidence>
<keyword evidence="3" id="KW-1185">Reference proteome</keyword>
<dbReference type="Proteomes" id="UP000028875">
    <property type="component" value="Unassembled WGS sequence"/>
</dbReference>
<reference evidence="2 3" key="1">
    <citation type="submission" date="2014-03" db="EMBL/GenBank/DDBJ databases">
        <authorList>
            <person name="Urmite Genomes U."/>
        </authorList>
    </citation>
    <scope>NUCLEOTIDE SEQUENCE [LARGE SCALE GENOMIC DNA]</scope>
    <source>
        <strain evidence="2 3">Vm-5</strain>
    </source>
</reference>
<dbReference type="AlphaFoldDB" id="A0A024QJA0"/>
<dbReference type="STRING" id="1462526.BN990_04380"/>